<dbReference type="PANTHER" id="PTHR43861">
    <property type="entry name" value="TRANS-ACONITATE 2-METHYLTRANSFERASE-RELATED"/>
    <property type="match status" value="1"/>
</dbReference>
<comment type="caution">
    <text evidence="1">The sequence shown here is derived from an EMBL/GenBank/DDBJ whole genome shotgun (WGS) entry which is preliminary data.</text>
</comment>
<protein>
    <submittedName>
        <fullName evidence="1">Methyltransferase type 11</fullName>
    </submittedName>
</protein>
<dbReference type="GO" id="GO:0008168">
    <property type="term" value="F:methyltransferase activity"/>
    <property type="evidence" value="ECO:0007669"/>
    <property type="project" value="UniProtKB-KW"/>
</dbReference>
<dbReference type="Pfam" id="PF13489">
    <property type="entry name" value="Methyltransf_23"/>
    <property type="match status" value="1"/>
</dbReference>
<gene>
    <name evidence="1" type="ORF">UW52_C0056G0005</name>
</gene>
<sequence>MYMMRLCIKCHANTFFQLFPDACHRFISKVINFKNDRVVQYFNNTTNPFSQNTISINDQFYSDEKALKTYFSKERLEFYQDVGAFLKKSKIPLNGKTILDAGCGTGHLLLLILKLYPSSKVEGFDFSISAIRYAKKLVKNGTFYVYNVYNRFPNTYDCILCTEVIEHLKYPTKAIRNLISSLQMSGTCIITVPNGRIDTLEEHINFWSPESWKVYLHEIIDNRICTIQTGFLTKKTLYAIIRKRNI</sequence>
<dbReference type="Gene3D" id="3.40.50.150">
    <property type="entry name" value="Vaccinia Virus protein VP39"/>
    <property type="match status" value="1"/>
</dbReference>
<keyword evidence="1" id="KW-0489">Methyltransferase</keyword>
<dbReference type="SUPFAM" id="SSF53335">
    <property type="entry name" value="S-adenosyl-L-methionine-dependent methyltransferases"/>
    <property type="match status" value="1"/>
</dbReference>
<dbReference type="InterPro" id="IPR029063">
    <property type="entry name" value="SAM-dependent_MTases_sf"/>
</dbReference>
<evidence type="ECO:0000313" key="1">
    <source>
        <dbReference type="EMBL" id="KKT58941.1"/>
    </source>
</evidence>
<accession>A0A0G1IHU9</accession>
<reference evidence="1 2" key="1">
    <citation type="journal article" date="2015" name="Nature">
        <title>rRNA introns, odd ribosomes, and small enigmatic genomes across a large radiation of phyla.</title>
        <authorList>
            <person name="Brown C.T."/>
            <person name="Hug L.A."/>
            <person name="Thomas B.C."/>
            <person name="Sharon I."/>
            <person name="Castelle C.J."/>
            <person name="Singh A."/>
            <person name="Wilkins M.J."/>
            <person name="Williams K.H."/>
            <person name="Banfield J.F."/>
        </authorList>
    </citation>
    <scope>NUCLEOTIDE SEQUENCE [LARGE SCALE GENOMIC DNA]</scope>
</reference>
<dbReference type="EMBL" id="LCIQ01000056">
    <property type="protein sequence ID" value="KKT58941.1"/>
    <property type="molecule type" value="Genomic_DNA"/>
</dbReference>
<proteinExistence type="predicted"/>
<organism evidence="1 2">
    <name type="scientific">Candidatus Gottesmanbacteria bacterium GW2011_GWA1_44_24b</name>
    <dbReference type="NCBI Taxonomy" id="1618437"/>
    <lineage>
        <taxon>Bacteria</taxon>
        <taxon>Candidatus Gottesmaniibacteriota</taxon>
    </lineage>
</organism>
<evidence type="ECO:0000313" key="2">
    <source>
        <dbReference type="Proteomes" id="UP000034521"/>
    </source>
</evidence>
<name>A0A0G1IHU9_9BACT</name>
<dbReference type="CDD" id="cd02440">
    <property type="entry name" value="AdoMet_MTases"/>
    <property type="match status" value="1"/>
</dbReference>
<keyword evidence="1" id="KW-0808">Transferase</keyword>
<dbReference type="GO" id="GO:0032259">
    <property type="term" value="P:methylation"/>
    <property type="evidence" value="ECO:0007669"/>
    <property type="project" value="UniProtKB-KW"/>
</dbReference>
<dbReference type="Proteomes" id="UP000034521">
    <property type="component" value="Unassembled WGS sequence"/>
</dbReference>
<dbReference type="AlphaFoldDB" id="A0A0G1IHU9"/>